<keyword evidence="2" id="KW-0964">Secreted</keyword>
<keyword evidence="5" id="KW-0732">Signal</keyword>
<dbReference type="PANTHER" id="PTHR24252:SF7">
    <property type="entry name" value="HYALIN"/>
    <property type="match status" value="1"/>
</dbReference>
<dbReference type="PRINTS" id="PR00722">
    <property type="entry name" value="CHYMOTRYPSIN"/>
</dbReference>
<dbReference type="PROSITE" id="PS00134">
    <property type="entry name" value="TRYPSIN_HIS"/>
    <property type="match status" value="1"/>
</dbReference>
<dbReference type="EMBL" id="KZ678134">
    <property type="protein sequence ID" value="PSN67656.1"/>
    <property type="molecule type" value="Genomic_DNA"/>
</dbReference>
<keyword evidence="4" id="KW-0378">Hydrolase</keyword>
<feature type="domain" description="Peptidase S1" evidence="6">
    <location>
        <begin position="34"/>
        <end position="264"/>
    </location>
</feature>
<dbReference type="GO" id="GO:0006508">
    <property type="term" value="P:proteolysis"/>
    <property type="evidence" value="ECO:0007669"/>
    <property type="project" value="UniProtKB-KW"/>
</dbReference>
<gene>
    <name evidence="7" type="ORF">BS50DRAFT_609587</name>
</gene>
<dbReference type="InterPro" id="IPR001254">
    <property type="entry name" value="Trypsin_dom"/>
</dbReference>
<evidence type="ECO:0000256" key="2">
    <source>
        <dbReference type="ARBA" id="ARBA00022525"/>
    </source>
</evidence>
<dbReference type="GO" id="GO:0005576">
    <property type="term" value="C:extracellular region"/>
    <property type="evidence" value="ECO:0007669"/>
    <property type="project" value="UniProtKB-SubCell"/>
</dbReference>
<dbReference type="CDD" id="cd00190">
    <property type="entry name" value="Tryp_SPc"/>
    <property type="match status" value="1"/>
</dbReference>
<sequence length="264" mass="27339">MAPILSYFLVLALPAISHAAALPQETDGEVSIAIIGGTAASLGEFPYIVSVQFKQGDTRFHHCGGSLIDATTVVTAAHCMINQDASGLSVRAGVTEWRAQGADADVASYTIHPNYNSSRYEWDIALIKLATPIETSANIAYAKLPAPGSEPAAGTPVTVAGWGTVSNTTLASSPDLLKLDINVVDRDVCQQGLDFTGVTITPDMLCAGDLAGGRDSCWGDSGGPLVDESGTLVGAVSWGWNCAQPGLSGVYANIGNLLSFIRPS</sequence>
<keyword evidence="4" id="KW-0645">Protease</keyword>
<dbReference type="Pfam" id="PF00089">
    <property type="entry name" value="Trypsin"/>
    <property type="match status" value="1"/>
</dbReference>
<organism evidence="7 8">
    <name type="scientific">Corynespora cassiicola Philippines</name>
    <dbReference type="NCBI Taxonomy" id="1448308"/>
    <lineage>
        <taxon>Eukaryota</taxon>
        <taxon>Fungi</taxon>
        <taxon>Dikarya</taxon>
        <taxon>Ascomycota</taxon>
        <taxon>Pezizomycotina</taxon>
        <taxon>Dothideomycetes</taxon>
        <taxon>Pleosporomycetidae</taxon>
        <taxon>Pleosporales</taxon>
        <taxon>Corynesporascaceae</taxon>
        <taxon>Corynespora</taxon>
    </lineage>
</organism>
<comment type="subcellular location">
    <subcellularLocation>
        <location evidence="1">Secreted</location>
    </subcellularLocation>
</comment>
<protein>
    <submittedName>
        <fullName evidence="7">Serine endopeptidase</fullName>
    </submittedName>
</protein>
<proteinExistence type="predicted"/>
<keyword evidence="3" id="KW-1015">Disulfide bond</keyword>
<evidence type="ECO:0000313" key="7">
    <source>
        <dbReference type="EMBL" id="PSN67656.1"/>
    </source>
</evidence>
<dbReference type="SMART" id="SM00020">
    <property type="entry name" value="Tryp_SPc"/>
    <property type="match status" value="1"/>
</dbReference>
<dbReference type="InterPro" id="IPR033116">
    <property type="entry name" value="TRYPSIN_SER"/>
</dbReference>
<dbReference type="OrthoDB" id="6380398at2759"/>
<dbReference type="GO" id="GO:0004252">
    <property type="term" value="F:serine-type endopeptidase activity"/>
    <property type="evidence" value="ECO:0007669"/>
    <property type="project" value="InterPro"/>
</dbReference>
<evidence type="ECO:0000313" key="8">
    <source>
        <dbReference type="Proteomes" id="UP000240883"/>
    </source>
</evidence>
<name>A0A2T2NQW0_CORCC</name>
<dbReference type="SUPFAM" id="SSF50494">
    <property type="entry name" value="Trypsin-like serine proteases"/>
    <property type="match status" value="1"/>
</dbReference>
<dbReference type="InterPro" id="IPR018114">
    <property type="entry name" value="TRYPSIN_HIS"/>
</dbReference>
<feature type="chain" id="PRO_5015672789" evidence="5">
    <location>
        <begin position="20"/>
        <end position="264"/>
    </location>
</feature>
<dbReference type="Proteomes" id="UP000240883">
    <property type="component" value="Unassembled WGS sequence"/>
</dbReference>
<dbReference type="InterPro" id="IPR043504">
    <property type="entry name" value="Peptidase_S1_PA_chymotrypsin"/>
</dbReference>
<keyword evidence="4" id="KW-0720">Serine protease</keyword>
<evidence type="ECO:0000256" key="5">
    <source>
        <dbReference type="SAM" id="SignalP"/>
    </source>
</evidence>
<dbReference type="PROSITE" id="PS00135">
    <property type="entry name" value="TRYPSIN_SER"/>
    <property type="match status" value="1"/>
</dbReference>
<dbReference type="PANTHER" id="PTHR24252">
    <property type="entry name" value="ACROSIN-RELATED"/>
    <property type="match status" value="1"/>
</dbReference>
<dbReference type="Gene3D" id="2.40.10.10">
    <property type="entry name" value="Trypsin-like serine proteases"/>
    <property type="match status" value="2"/>
</dbReference>
<keyword evidence="8" id="KW-1185">Reference proteome</keyword>
<dbReference type="InterPro" id="IPR001314">
    <property type="entry name" value="Peptidase_S1A"/>
</dbReference>
<dbReference type="AlphaFoldDB" id="A0A2T2NQW0"/>
<evidence type="ECO:0000256" key="3">
    <source>
        <dbReference type="ARBA" id="ARBA00023157"/>
    </source>
</evidence>
<reference evidence="7 8" key="1">
    <citation type="journal article" date="2018" name="Front. Microbiol.">
        <title>Genome-Wide Analysis of Corynespora cassiicola Leaf Fall Disease Putative Effectors.</title>
        <authorList>
            <person name="Lopez D."/>
            <person name="Ribeiro S."/>
            <person name="Label P."/>
            <person name="Fumanal B."/>
            <person name="Venisse J.S."/>
            <person name="Kohler A."/>
            <person name="de Oliveira R.R."/>
            <person name="Labutti K."/>
            <person name="Lipzen A."/>
            <person name="Lail K."/>
            <person name="Bauer D."/>
            <person name="Ohm R.A."/>
            <person name="Barry K.W."/>
            <person name="Spatafora J."/>
            <person name="Grigoriev I.V."/>
            <person name="Martin F.M."/>
            <person name="Pujade-Renaud V."/>
        </authorList>
    </citation>
    <scope>NUCLEOTIDE SEQUENCE [LARGE SCALE GENOMIC DNA]</scope>
    <source>
        <strain evidence="7 8">Philippines</strain>
    </source>
</reference>
<dbReference type="FunFam" id="2.40.10.10:FF:000047">
    <property type="entry name" value="Trypsin eta"/>
    <property type="match status" value="1"/>
</dbReference>
<evidence type="ECO:0000259" key="6">
    <source>
        <dbReference type="PROSITE" id="PS50240"/>
    </source>
</evidence>
<accession>A0A2T2NQW0</accession>
<evidence type="ECO:0000256" key="1">
    <source>
        <dbReference type="ARBA" id="ARBA00004613"/>
    </source>
</evidence>
<feature type="signal peptide" evidence="5">
    <location>
        <begin position="1"/>
        <end position="19"/>
    </location>
</feature>
<dbReference type="InterPro" id="IPR009003">
    <property type="entry name" value="Peptidase_S1_PA"/>
</dbReference>
<dbReference type="GO" id="GO:0051604">
    <property type="term" value="P:protein maturation"/>
    <property type="evidence" value="ECO:0007669"/>
    <property type="project" value="UniProtKB-ARBA"/>
</dbReference>
<dbReference type="PROSITE" id="PS50240">
    <property type="entry name" value="TRYPSIN_DOM"/>
    <property type="match status" value="1"/>
</dbReference>
<evidence type="ECO:0000256" key="4">
    <source>
        <dbReference type="RuleBase" id="RU363034"/>
    </source>
</evidence>
<dbReference type="STRING" id="1448308.A0A2T2NQW0"/>